<dbReference type="InterPro" id="IPR001867">
    <property type="entry name" value="OmpR/PhoB-type_DNA-bd"/>
</dbReference>
<feature type="modified residue" description="4-aspartylphosphate" evidence="6">
    <location>
        <position position="64"/>
    </location>
</feature>
<dbReference type="InterPro" id="IPR039420">
    <property type="entry name" value="WalR-like"/>
</dbReference>
<evidence type="ECO:0000259" key="8">
    <source>
        <dbReference type="PROSITE" id="PS50110"/>
    </source>
</evidence>
<evidence type="ECO:0000259" key="9">
    <source>
        <dbReference type="PROSITE" id="PS51755"/>
    </source>
</evidence>
<dbReference type="EMBL" id="AEKO01000007">
    <property type="protein sequence ID" value="EFQ58956.1"/>
    <property type="molecule type" value="Genomic_DNA"/>
</dbReference>
<gene>
    <name evidence="10" type="primary">nisR</name>
    <name evidence="10" type="ORF">HMPREF9192_1435</name>
</gene>
<dbReference type="AlphaFoldDB" id="E3CQH9"/>
<dbReference type="eggNOG" id="COG0745">
    <property type="taxonomic scope" value="Bacteria"/>
</dbReference>
<dbReference type="PANTHER" id="PTHR48111:SF2">
    <property type="entry name" value="RESPONSE REGULATOR SAER"/>
    <property type="match status" value="1"/>
</dbReference>
<evidence type="ECO:0000313" key="11">
    <source>
        <dbReference type="Proteomes" id="UP000004896"/>
    </source>
</evidence>
<dbReference type="Pfam" id="PF00072">
    <property type="entry name" value="Response_reg"/>
    <property type="match status" value="1"/>
</dbReference>
<proteinExistence type="predicted"/>
<evidence type="ECO:0000256" key="3">
    <source>
        <dbReference type="ARBA" id="ARBA00023015"/>
    </source>
</evidence>
<dbReference type="GO" id="GO:0005829">
    <property type="term" value="C:cytosol"/>
    <property type="evidence" value="ECO:0007669"/>
    <property type="project" value="TreeGrafter"/>
</dbReference>
<dbReference type="Proteomes" id="UP000004896">
    <property type="component" value="Unassembled WGS sequence"/>
</dbReference>
<dbReference type="Pfam" id="PF00486">
    <property type="entry name" value="Trans_reg_C"/>
    <property type="match status" value="1"/>
</dbReference>
<keyword evidence="2" id="KW-0902">Two-component regulatory system</keyword>
<accession>E3CQH9</accession>
<protein>
    <submittedName>
        <fullName evidence="10">Response regulator receiver domain protein</fullName>
    </submittedName>
</protein>
<dbReference type="GO" id="GO:0000976">
    <property type="term" value="F:transcription cis-regulatory region binding"/>
    <property type="evidence" value="ECO:0007669"/>
    <property type="project" value="TreeGrafter"/>
</dbReference>
<dbReference type="Gene3D" id="3.40.50.2300">
    <property type="match status" value="1"/>
</dbReference>
<evidence type="ECO:0000256" key="7">
    <source>
        <dbReference type="PROSITE-ProRule" id="PRU01091"/>
    </source>
</evidence>
<dbReference type="SUPFAM" id="SSF52172">
    <property type="entry name" value="CheY-like"/>
    <property type="match status" value="1"/>
</dbReference>
<evidence type="ECO:0000256" key="6">
    <source>
        <dbReference type="PROSITE-ProRule" id="PRU00169"/>
    </source>
</evidence>
<feature type="DNA-binding region" description="OmpR/PhoB-type" evidence="7">
    <location>
        <begin position="137"/>
        <end position="234"/>
    </location>
</feature>
<evidence type="ECO:0000256" key="1">
    <source>
        <dbReference type="ARBA" id="ARBA00022553"/>
    </source>
</evidence>
<evidence type="ECO:0000256" key="5">
    <source>
        <dbReference type="ARBA" id="ARBA00023163"/>
    </source>
</evidence>
<keyword evidence="1 6" id="KW-0597">Phosphoprotein</keyword>
<dbReference type="GO" id="GO:0032993">
    <property type="term" value="C:protein-DNA complex"/>
    <property type="evidence" value="ECO:0007669"/>
    <property type="project" value="TreeGrafter"/>
</dbReference>
<comment type="caution">
    <text evidence="10">The sequence shown here is derived from an EMBL/GenBank/DDBJ whole genome shotgun (WGS) entry which is preliminary data.</text>
</comment>
<dbReference type="PROSITE" id="PS50110">
    <property type="entry name" value="RESPONSE_REGULATORY"/>
    <property type="match status" value="1"/>
</dbReference>
<evidence type="ECO:0000256" key="4">
    <source>
        <dbReference type="ARBA" id="ARBA00023125"/>
    </source>
</evidence>
<dbReference type="GO" id="GO:0000156">
    <property type="term" value="F:phosphorelay response regulator activity"/>
    <property type="evidence" value="ECO:0007669"/>
    <property type="project" value="TreeGrafter"/>
</dbReference>
<dbReference type="PROSITE" id="PS51755">
    <property type="entry name" value="OMPR_PHOB"/>
    <property type="match status" value="1"/>
</dbReference>
<dbReference type="PANTHER" id="PTHR48111">
    <property type="entry name" value="REGULATOR OF RPOS"/>
    <property type="match status" value="1"/>
</dbReference>
<dbReference type="GO" id="GO:0006355">
    <property type="term" value="P:regulation of DNA-templated transcription"/>
    <property type="evidence" value="ECO:0007669"/>
    <property type="project" value="InterPro"/>
</dbReference>
<keyword evidence="4 7" id="KW-0238">DNA-binding</keyword>
<feature type="domain" description="OmpR/PhoB-type" evidence="9">
    <location>
        <begin position="137"/>
        <end position="234"/>
    </location>
</feature>
<dbReference type="SUPFAM" id="SSF46894">
    <property type="entry name" value="C-terminal effector domain of the bipartite response regulators"/>
    <property type="match status" value="1"/>
</dbReference>
<dbReference type="InterPro" id="IPR001789">
    <property type="entry name" value="Sig_transdc_resp-reg_receiver"/>
</dbReference>
<dbReference type="SMART" id="SM00448">
    <property type="entry name" value="REC"/>
    <property type="match status" value="1"/>
</dbReference>
<organism evidence="10 11">
    <name type="scientific">Streptococcus vestibularis F0396</name>
    <dbReference type="NCBI Taxonomy" id="904306"/>
    <lineage>
        <taxon>Bacteria</taxon>
        <taxon>Bacillati</taxon>
        <taxon>Bacillota</taxon>
        <taxon>Bacilli</taxon>
        <taxon>Lactobacillales</taxon>
        <taxon>Streptococcaceae</taxon>
        <taxon>Streptococcus</taxon>
    </lineage>
</organism>
<name>E3CQH9_STRVE</name>
<evidence type="ECO:0000256" key="2">
    <source>
        <dbReference type="ARBA" id="ARBA00023012"/>
    </source>
</evidence>
<dbReference type="InterPro" id="IPR016032">
    <property type="entry name" value="Sig_transdc_resp-reg_C-effctor"/>
</dbReference>
<dbReference type="Gene3D" id="1.10.10.10">
    <property type="entry name" value="Winged helix-like DNA-binding domain superfamily/Winged helix DNA-binding domain"/>
    <property type="match status" value="1"/>
</dbReference>
<sequence length="235" mass="27572">MYFVILFNYERKKVYRILAIDDDESILRLIKNSLERSEFEVTTRSEVSNIDICSFIGFDLILLDIMMSIDGLEICKSIREQIDVPIIFVTAKQLDSDLASGVKAGADDYIKKPFSITELVVRVRMHIQREERNRKNNKEIRTKNMIINVSKQEILIEEEIISLTKREFTILYTLASNPKRVYSVEELYERIYPSESDAQFRSIAEYIYQIRSKLKPFSINPIKTQWGGGYSWNEN</sequence>
<keyword evidence="5" id="KW-0804">Transcription</keyword>
<dbReference type="InterPro" id="IPR036388">
    <property type="entry name" value="WH-like_DNA-bd_sf"/>
</dbReference>
<dbReference type="InterPro" id="IPR011006">
    <property type="entry name" value="CheY-like_superfamily"/>
</dbReference>
<dbReference type="SMART" id="SM00862">
    <property type="entry name" value="Trans_reg_C"/>
    <property type="match status" value="1"/>
</dbReference>
<dbReference type="CDD" id="cd17574">
    <property type="entry name" value="REC_OmpR"/>
    <property type="match status" value="1"/>
</dbReference>
<keyword evidence="3" id="KW-0805">Transcription regulation</keyword>
<dbReference type="CDD" id="cd00383">
    <property type="entry name" value="trans_reg_C"/>
    <property type="match status" value="1"/>
</dbReference>
<reference evidence="10 11" key="1">
    <citation type="submission" date="2010-10" db="EMBL/GenBank/DDBJ databases">
        <authorList>
            <person name="Durkin A.S."/>
            <person name="Madupu R."/>
            <person name="Torralba M."/>
            <person name="Gillis M."/>
            <person name="Methe B."/>
            <person name="Sutton G."/>
            <person name="Nelson K.E."/>
        </authorList>
    </citation>
    <scope>NUCLEOTIDE SEQUENCE [LARGE SCALE GENOMIC DNA]</scope>
    <source>
        <strain evidence="10 11">F0396</strain>
    </source>
</reference>
<feature type="domain" description="Response regulatory" evidence="8">
    <location>
        <begin position="16"/>
        <end position="127"/>
    </location>
</feature>
<evidence type="ECO:0000313" key="10">
    <source>
        <dbReference type="EMBL" id="EFQ58956.1"/>
    </source>
</evidence>